<feature type="chain" id="PRO_5020026483" description="GDP-fucose protein O-fucosyltransferase 2" evidence="13">
    <location>
        <begin position="17"/>
        <end position="540"/>
    </location>
</feature>
<evidence type="ECO:0000256" key="1">
    <source>
        <dbReference type="ARBA" id="ARBA00004240"/>
    </source>
</evidence>
<keyword evidence="5" id="KW-0256">Endoplasmic reticulum</keyword>
<name>A0A4C1WX64_EUMVA</name>
<evidence type="ECO:0000256" key="10">
    <source>
        <dbReference type="ARBA" id="ARBA00033083"/>
    </source>
</evidence>
<evidence type="ECO:0000256" key="9">
    <source>
        <dbReference type="ARBA" id="ARBA00026232"/>
    </source>
</evidence>
<dbReference type="GO" id="GO:0005783">
    <property type="term" value="C:endoplasmic reticulum"/>
    <property type="evidence" value="ECO:0007669"/>
    <property type="project" value="UniProtKB-SubCell"/>
</dbReference>
<keyword evidence="7" id="KW-0119">Carbohydrate metabolism</keyword>
<dbReference type="Gene3D" id="3.40.50.11340">
    <property type="match status" value="1"/>
</dbReference>
<feature type="signal peptide" evidence="13">
    <location>
        <begin position="1"/>
        <end position="16"/>
    </location>
</feature>
<keyword evidence="15" id="KW-1185">Reference proteome</keyword>
<dbReference type="AlphaFoldDB" id="A0A4C1WX64"/>
<evidence type="ECO:0000256" key="4">
    <source>
        <dbReference type="ARBA" id="ARBA00022679"/>
    </source>
</evidence>
<keyword evidence="14" id="KW-0328">Glycosyltransferase</keyword>
<dbReference type="EC" id="2.4.1.221" evidence="3"/>
<comment type="subcellular location">
    <subcellularLocation>
        <location evidence="1">Endoplasmic reticulum</location>
    </subcellularLocation>
</comment>
<dbReference type="EMBL" id="BGZK01000664">
    <property type="protein sequence ID" value="GBP55242.1"/>
    <property type="molecule type" value="Genomic_DNA"/>
</dbReference>
<evidence type="ECO:0000256" key="6">
    <source>
        <dbReference type="ARBA" id="ARBA00023253"/>
    </source>
</evidence>
<comment type="catalytic activity">
    <reaction evidence="12">
        <text>L-seryl-[protein] + GDP-beta-L-fucose = 3-O-(alpha-L-fucosyl)-L-seryl-[protein] + GDP + H(+)</text>
        <dbReference type="Rhea" id="RHEA:63644"/>
        <dbReference type="Rhea" id="RHEA-COMP:9863"/>
        <dbReference type="Rhea" id="RHEA-COMP:17914"/>
        <dbReference type="ChEBI" id="CHEBI:15378"/>
        <dbReference type="ChEBI" id="CHEBI:29999"/>
        <dbReference type="ChEBI" id="CHEBI:57273"/>
        <dbReference type="ChEBI" id="CHEBI:58189"/>
        <dbReference type="ChEBI" id="CHEBI:189632"/>
        <dbReference type="EC" id="2.4.1.221"/>
    </reaction>
    <physiologicalReaction direction="left-to-right" evidence="12">
        <dbReference type="Rhea" id="RHEA:63645"/>
    </physiologicalReaction>
</comment>
<organism evidence="14 15">
    <name type="scientific">Eumeta variegata</name>
    <name type="common">Bagworm moth</name>
    <name type="synonym">Eumeta japonica</name>
    <dbReference type="NCBI Taxonomy" id="151549"/>
    <lineage>
        <taxon>Eukaryota</taxon>
        <taxon>Metazoa</taxon>
        <taxon>Ecdysozoa</taxon>
        <taxon>Arthropoda</taxon>
        <taxon>Hexapoda</taxon>
        <taxon>Insecta</taxon>
        <taxon>Pterygota</taxon>
        <taxon>Neoptera</taxon>
        <taxon>Endopterygota</taxon>
        <taxon>Lepidoptera</taxon>
        <taxon>Glossata</taxon>
        <taxon>Ditrysia</taxon>
        <taxon>Tineoidea</taxon>
        <taxon>Psychidae</taxon>
        <taxon>Oiketicinae</taxon>
        <taxon>Eumeta</taxon>
    </lineage>
</organism>
<keyword evidence="13" id="KW-0732">Signal</keyword>
<gene>
    <name evidence="14" type="primary">POFUT2</name>
    <name evidence="14" type="ORF">EVAR_24438_1</name>
</gene>
<keyword evidence="4 14" id="KW-0808">Transferase</keyword>
<dbReference type="PANTHER" id="PTHR13398">
    <property type="entry name" value="GDP-FUCOSE PROTEIN O-FUCOSYLTRANSFERASE 2"/>
    <property type="match status" value="1"/>
</dbReference>
<evidence type="ECO:0000256" key="2">
    <source>
        <dbReference type="ARBA" id="ARBA00004922"/>
    </source>
</evidence>
<dbReference type="PANTHER" id="PTHR13398:SF0">
    <property type="entry name" value="GDP-FUCOSE PROTEIN O-FUCOSYLTRANSFERASE 2"/>
    <property type="match status" value="1"/>
</dbReference>
<comment type="caution">
    <text evidence="14">The sequence shown here is derived from an EMBL/GenBank/DDBJ whole genome shotgun (WGS) entry which is preliminary data.</text>
</comment>
<dbReference type="InterPro" id="IPR045130">
    <property type="entry name" value="OFUT2-like"/>
</dbReference>
<protein>
    <recommendedName>
        <fullName evidence="9">GDP-fucose protein O-fucosyltransferase 2</fullName>
        <ecNumber evidence="3">2.4.1.221</ecNumber>
    </recommendedName>
    <alternativeName>
        <fullName evidence="10">Peptide-O-fucosyltransferase 2</fullName>
    </alternativeName>
</protein>
<evidence type="ECO:0000313" key="14">
    <source>
        <dbReference type="EMBL" id="GBP55242.1"/>
    </source>
</evidence>
<proteinExistence type="inferred from homology"/>
<keyword evidence="6" id="KW-0294">Fucose metabolism</keyword>
<evidence type="ECO:0000256" key="11">
    <source>
        <dbReference type="ARBA" id="ARBA00047273"/>
    </source>
</evidence>
<comment type="similarity">
    <text evidence="8">Belongs to the glycosyltransferase 68 family.</text>
</comment>
<dbReference type="InterPro" id="IPR019378">
    <property type="entry name" value="GDP-Fuc_O-FucTrfase"/>
</dbReference>
<dbReference type="OrthoDB" id="422368at2759"/>
<evidence type="ECO:0000256" key="12">
    <source>
        <dbReference type="ARBA" id="ARBA00048647"/>
    </source>
</evidence>
<comment type="pathway">
    <text evidence="2">Protein modification; protein glycosylation.</text>
</comment>
<dbReference type="GO" id="GO:0006004">
    <property type="term" value="P:fucose metabolic process"/>
    <property type="evidence" value="ECO:0007669"/>
    <property type="project" value="UniProtKB-KW"/>
</dbReference>
<sequence>MLIQIMFVLCSYMVTGRLSNDVGYCEIPEICKEQQLEKHLFYDVNPPEGFNLRRDVYMRFAIMFSEAQKKQQKLDWKLVLPPWHGLFHWKSDLPNSEPVPWNLYFDVDSLKSYAPLKELYEVFVSVKPDNLKLDRLYILQNYEGAFEDGVFREKWEINKEACYYDGDFWGYHNITVKEVVCIKFQGKASKLWEIISLHRDDKKVMFAHGEIALHDSYGSKEYWECRKSMKFSRELIEIAERYMENHFGCTKPRPDILDIALMRNVNLKLGCIETLQRFSSDHRPVLMRLRPTTDNRPRDTKITTNWKKVSTALEEIDTPALNKIPNGIKSTNDIDNGIALKGSAHTPLLHTSRIKEEVHQKVSLGPKDDLDPVTLDEVKGLVKKSQNQKSSGPQWKLTIFYMSPLSGTIDRKSKISLRNKRTLYTMCIKPVMTYACPIFAHADPTALQDLQVIQNKFCRRATGAQWYLKNSVLHRDLELPTLSKYMKDASERFFSITISHPNPLISATTKYKAAPENHFLRRPRNALVDPPDDFTLRLNN</sequence>
<dbReference type="STRING" id="151549.A0A4C1WX64"/>
<dbReference type="GO" id="GO:0046922">
    <property type="term" value="F:peptide-O-fucosyltransferase activity"/>
    <property type="evidence" value="ECO:0007669"/>
    <property type="project" value="UniProtKB-EC"/>
</dbReference>
<evidence type="ECO:0000256" key="13">
    <source>
        <dbReference type="SAM" id="SignalP"/>
    </source>
</evidence>
<dbReference type="Pfam" id="PF10250">
    <property type="entry name" value="O-FucT"/>
    <property type="match status" value="1"/>
</dbReference>
<reference evidence="14 15" key="1">
    <citation type="journal article" date="2019" name="Commun. Biol.">
        <title>The bagworm genome reveals a unique fibroin gene that provides high tensile strength.</title>
        <authorList>
            <person name="Kono N."/>
            <person name="Nakamura H."/>
            <person name="Ohtoshi R."/>
            <person name="Tomita M."/>
            <person name="Numata K."/>
            <person name="Arakawa K."/>
        </authorList>
    </citation>
    <scope>NUCLEOTIDE SEQUENCE [LARGE SCALE GENOMIC DNA]</scope>
</reference>
<accession>A0A4C1WX64</accession>
<comment type="catalytic activity">
    <reaction evidence="11">
        <text>L-threonyl-[protein] + GDP-beta-L-fucose = 3-O-(alpha-L-fucosyl)-L-threonyl-[protein] + GDP + H(+)</text>
        <dbReference type="Rhea" id="RHEA:70491"/>
        <dbReference type="Rhea" id="RHEA-COMP:11060"/>
        <dbReference type="Rhea" id="RHEA-COMP:17915"/>
        <dbReference type="ChEBI" id="CHEBI:15378"/>
        <dbReference type="ChEBI" id="CHEBI:30013"/>
        <dbReference type="ChEBI" id="CHEBI:57273"/>
        <dbReference type="ChEBI" id="CHEBI:58189"/>
        <dbReference type="ChEBI" id="CHEBI:189631"/>
        <dbReference type="EC" id="2.4.1.221"/>
    </reaction>
    <physiologicalReaction direction="left-to-right" evidence="11">
        <dbReference type="Rhea" id="RHEA:70492"/>
    </physiologicalReaction>
</comment>
<evidence type="ECO:0000256" key="8">
    <source>
        <dbReference type="ARBA" id="ARBA00025803"/>
    </source>
</evidence>
<dbReference type="Proteomes" id="UP000299102">
    <property type="component" value="Unassembled WGS sequence"/>
</dbReference>
<evidence type="ECO:0000256" key="5">
    <source>
        <dbReference type="ARBA" id="ARBA00022824"/>
    </source>
</evidence>
<evidence type="ECO:0000256" key="3">
    <source>
        <dbReference type="ARBA" id="ARBA00012196"/>
    </source>
</evidence>
<evidence type="ECO:0000313" key="15">
    <source>
        <dbReference type="Proteomes" id="UP000299102"/>
    </source>
</evidence>
<evidence type="ECO:0000256" key="7">
    <source>
        <dbReference type="ARBA" id="ARBA00023277"/>
    </source>
</evidence>